<gene>
    <name evidence="1" type="ORF">AACH06_17025</name>
</gene>
<organism evidence="1 2">
    <name type="scientific">Ideonella lacteola</name>
    <dbReference type="NCBI Taxonomy" id="2984193"/>
    <lineage>
        <taxon>Bacteria</taxon>
        <taxon>Pseudomonadati</taxon>
        <taxon>Pseudomonadota</taxon>
        <taxon>Betaproteobacteria</taxon>
        <taxon>Burkholderiales</taxon>
        <taxon>Sphaerotilaceae</taxon>
        <taxon>Ideonella</taxon>
    </lineage>
</organism>
<evidence type="ECO:0008006" key="3">
    <source>
        <dbReference type="Google" id="ProtNLM"/>
    </source>
</evidence>
<dbReference type="RefSeq" id="WP_341426949.1">
    <property type="nucleotide sequence ID" value="NZ_JBBUTG010000011.1"/>
</dbReference>
<dbReference type="Proteomes" id="UP001371218">
    <property type="component" value="Unassembled WGS sequence"/>
</dbReference>
<dbReference type="EMBL" id="JBBUTG010000011">
    <property type="protein sequence ID" value="MEK8032527.1"/>
    <property type="molecule type" value="Genomic_DNA"/>
</dbReference>
<keyword evidence="2" id="KW-1185">Reference proteome</keyword>
<proteinExistence type="predicted"/>
<name>A0ABU9BRD8_9BURK</name>
<evidence type="ECO:0000313" key="2">
    <source>
        <dbReference type="Proteomes" id="UP001371218"/>
    </source>
</evidence>
<protein>
    <recommendedName>
        <fullName evidence="3">Linalool dehydratase/isomerase domain-containing protein</fullName>
    </recommendedName>
</protein>
<reference evidence="1 2" key="1">
    <citation type="submission" date="2024-04" db="EMBL/GenBank/DDBJ databases">
        <title>Novel species of the genus Ideonella isolated from streams.</title>
        <authorList>
            <person name="Lu H."/>
        </authorList>
    </citation>
    <scope>NUCLEOTIDE SEQUENCE [LARGE SCALE GENOMIC DNA]</scope>
    <source>
        <strain evidence="1 2">DXS29W</strain>
    </source>
</reference>
<evidence type="ECO:0000313" key="1">
    <source>
        <dbReference type="EMBL" id="MEK8032527.1"/>
    </source>
</evidence>
<comment type="caution">
    <text evidence="1">The sequence shown here is derived from an EMBL/GenBank/DDBJ whole genome shotgun (WGS) entry which is preliminary data.</text>
</comment>
<accession>A0ABU9BRD8</accession>
<sequence length="333" mass="36757">MNRDLSREAHLWYVITSPAYVTHARDKLNEALTALRDGIANNPILADYRPIPFWGTVIEGLLASFDNARAILARGEHEPMLKWVSQLSDVPRGFRESNLGWLSPEGEKAFMKLLNDAYGIAGKFSKALAMSQMYSTNRYKEGAGDWRAEIPEDLGIVSNTIMTNHEASVYNVMGWPNEIPEYAPDHTLTCVTGKDVPWTGVWVPANGPGTAALAFARQGQLMQAAYEPEREFAPSEYVEANKLVETAWNAVKATGDTLTLLRVDQPNAAGEPSFRLATGRCEAGSTCPKEGFWRTPAKGGTRRHFAYGETMPSVGGDWGTTIWQWDRLQGGTS</sequence>